<keyword evidence="3" id="KW-1185">Reference proteome</keyword>
<reference evidence="2 3" key="1">
    <citation type="submission" date="2017-09" db="EMBL/GenBank/DDBJ databases">
        <authorList>
            <consortium name="International Durum Wheat Genome Sequencing Consortium (IDWGSC)"/>
            <person name="Milanesi L."/>
        </authorList>
    </citation>
    <scope>NUCLEOTIDE SEQUENCE [LARGE SCALE GENOMIC DNA]</scope>
    <source>
        <strain evidence="3">cv. Svevo</strain>
    </source>
</reference>
<dbReference type="GO" id="GO:0006886">
    <property type="term" value="P:intracellular protein transport"/>
    <property type="evidence" value="ECO:0007669"/>
    <property type="project" value="InterPro"/>
</dbReference>
<evidence type="ECO:0000313" key="3">
    <source>
        <dbReference type="Proteomes" id="UP000324705"/>
    </source>
</evidence>
<organism evidence="2 3">
    <name type="scientific">Triticum turgidum subsp. durum</name>
    <name type="common">Durum wheat</name>
    <name type="synonym">Triticum durum</name>
    <dbReference type="NCBI Taxonomy" id="4567"/>
    <lineage>
        <taxon>Eukaryota</taxon>
        <taxon>Viridiplantae</taxon>
        <taxon>Streptophyta</taxon>
        <taxon>Embryophyta</taxon>
        <taxon>Tracheophyta</taxon>
        <taxon>Spermatophyta</taxon>
        <taxon>Magnoliopsida</taxon>
        <taxon>Liliopsida</taxon>
        <taxon>Poales</taxon>
        <taxon>Poaceae</taxon>
        <taxon>BOP clade</taxon>
        <taxon>Pooideae</taxon>
        <taxon>Triticodae</taxon>
        <taxon>Triticeae</taxon>
        <taxon>Triticinae</taxon>
        <taxon>Triticum</taxon>
    </lineage>
</organism>
<protein>
    <recommendedName>
        <fullName evidence="1">COPA/B second beta-propeller domain-containing protein</fullName>
    </recommendedName>
</protein>
<gene>
    <name evidence="2" type="ORF">TRITD_4Av1G234380</name>
</gene>
<sequence length="189" mass="21716">MCSSDFICFYDWADCRLIRRIDVTVKNVYWADSGDLVAIASDTSFYILKYNRDVVAAYLEGGKPADEEGAEDAFELLHEVNERVRTGIWVGDCFIYNNSSWRLNYCVGGEVTTMYHLDRPMYLMGYLANQSRVYLIDKEFNVIGYTLLLSLIEYKTLVMRGDLESANEILPSIPKTQYNRLVSVFDTQG</sequence>
<dbReference type="AlphaFoldDB" id="A0A9R0SN65"/>
<dbReference type="Proteomes" id="UP000324705">
    <property type="component" value="Chromosome 4A"/>
</dbReference>
<dbReference type="Pfam" id="PF04053">
    <property type="entry name" value="B-prop_COPA_B_2nd"/>
    <property type="match status" value="1"/>
</dbReference>
<proteinExistence type="predicted"/>
<dbReference type="Gene3D" id="1.25.40.470">
    <property type="match status" value="1"/>
</dbReference>
<evidence type="ECO:0000313" key="2">
    <source>
        <dbReference type="EMBL" id="VAH98289.1"/>
    </source>
</evidence>
<name>A0A9R0SN65_TRITD</name>
<feature type="domain" description="COPA/B second beta-propeller" evidence="1">
    <location>
        <begin position="2"/>
        <end position="137"/>
    </location>
</feature>
<dbReference type="GO" id="GO:0030117">
    <property type="term" value="C:membrane coat"/>
    <property type="evidence" value="ECO:0007669"/>
    <property type="project" value="InterPro"/>
</dbReference>
<evidence type="ECO:0000259" key="1">
    <source>
        <dbReference type="Pfam" id="PF04053"/>
    </source>
</evidence>
<dbReference type="EMBL" id="LT934117">
    <property type="protein sequence ID" value="VAH98289.1"/>
    <property type="molecule type" value="Genomic_DNA"/>
</dbReference>
<dbReference type="GO" id="GO:0005198">
    <property type="term" value="F:structural molecule activity"/>
    <property type="evidence" value="ECO:0007669"/>
    <property type="project" value="InterPro"/>
</dbReference>
<dbReference type="GO" id="GO:0016192">
    <property type="term" value="P:vesicle-mediated transport"/>
    <property type="evidence" value="ECO:0007669"/>
    <property type="project" value="InterPro"/>
</dbReference>
<dbReference type="InterPro" id="IPR006692">
    <property type="entry name" value="Beta-prop_COPA/B_2nd"/>
</dbReference>
<accession>A0A9R0SN65</accession>
<dbReference type="Gramene" id="TRITD4Av1G234380.24">
    <property type="protein sequence ID" value="TRITD4Av1G234380.24"/>
    <property type="gene ID" value="TRITD4Av1G234380"/>
</dbReference>